<dbReference type="EMBL" id="PFGP01000082">
    <property type="protein sequence ID" value="PIW66403.1"/>
    <property type="molecule type" value="Genomic_DNA"/>
</dbReference>
<dbReference type="Proteomes" id="UP000231267">
    <property type="component" value="Unassembled WGS sequence"/>
</dbReference>
<organism evidence="2 3">
    <name type="scientific">Candidatus Taenaricola geysiri</name>
    <dbReference type="NCBI Taxonomy" id="1974752"/>
    <lineage>
        <taxon>Bacteria</taxon>
        <taxon>Pseudomonadati</taxon>
        <taxon>Candidatus Omnitrophota</taxon>
        <taxon>Candidatus Taenaricola</taxon>
    </lineage>
</organism>
<evidence type="ECO:0000259" key="1">
    <source>
        <dbReference type="PROSITE" id="PS50206"/>
    </source>
</evidence>
<dbReference type="Gene3D" id="3.40.250.10">
    <property type="entry name" value="Rhodanese-like domain"/>
    <property type="match status" value="1"/>
</dbReference>
<dbReference type="PANTHER" id="PTHR43031">
    <property type="entry name" value="FAD-DEPENDENT OXIDOREDUCTASE"/>
    <property type="match status" value="1"/>
</dbReference>
<dbReference type="InterPro" id="IPR036873">
    <property type="entry name" value="Rhodanese-like_dom_sf"/>
</dbReference>
<name>A0A2J0LLB1_9BACT</name>
<proteinExistence type="predicted"/>
<feature type="domain" description="Rhodanese" evidence="1">
    <location>
        <begin position="60"/>
        <end position="147"/>
    </location>
</feature>
<dbReference type="Pfam" id="PF00581">
    <property type="entry name" value="Rhodanese"/>
    <property type="match status" value="1"/>
</dbReference>
<protein>
    <recommendedName>
        <fullName evidence="1">Rhodanese domain-containing protein</fullName>
    </recommendedName>
</protein>
<reference evidence="2 3" key="1">
    <citation type="submission" date="2017-09" db="EMBL/GenBank/DDBJ databases">
        <title>Depth-based differentiation of microbial function through sediment-hosted aquifers and enrichment of novel symbionts in the deep terrestrial subsurface.</title>
        <authorList>
            <person name="Probst A.J."/>
            <person name="Ladd B."/>
            <person name="Jarett J.K."/>
            <person name="Geller-Mcgrath D.E."/>
            <person name="Sieber C.M."/>
            <person name="Emerson J.B."/>
            <person name="Anantharaman K."/>
            <person name="Thomas B.C."/>
            <person name="Malmstrom R."/>
            <person name="Stieglmeier M."/>
            <person name="Klingl A."/>
            <person name="Woyke T."/>
            <person name="Ryan C.M."/>
            <person name="Banfield J.F."/>
        </authorList>
    </citation>
    <scope>NUCLEOTIDE SEQUENCE [LARGE SCALE GENOMIC DNA]</scope>
    <source>
        <strain evidence="2">CG12_big_fil_rev_8_21_14_0_65_43_15</strain>
    </source>
</reference>
<evidence type="ECO:0000313" key="2">
    <source>
        <dbReference type="EMBL" id="PIW66403.1"/>
    </source>
</evidence>
<sequence length="150" mass="16647">MKKYIGVFVLVVFAAVLFVCKQLDAAQESKAVYKKIYKATAAKDGVKEITYEQFMQIRNSKENFILLDVLSPDSFKEGHIDGSISFPLNTIKKDTASVKIPKGSNVVVYCGGFQCKASTASAQKLSEFGYKVLDYKGGLKEWQEKGNKLV</sequence>
<dbReference type="AlphaFoldDB" id="A0A2J0LLB1"/>
<dbReference type="SUPFAM" id="SSF52821">
    <property type="entry name" value="Rhodanese/Cell cycle control phosphatase"/>
    <property type="match status" value="1"/>
</dbReference>
<dbReference type="InterPro" id="IPR001763">
    <property type="entry name" value="Rhodanese-like_dom"/>
</dbReference>
<dbReference type="SMART" id="SM00450">
    <property type="entry name" value="RHOD"/>
    <property type="match status" value="1"/>
</dbReference>
<comment type="caution">
    <text evidence="2">The sequence shown here is derived from an EMBL/GenBank/DDBJ whole genome shotgun (WGS) entry which is preliminary data.</text>
</comment>
<gene>
    <name evidence="2" type="ORF">COW11_03505</name>
</gene>
<dbReference type="InterPro" id="IPR050229">
    <property type="entry name" value="GlpE_sulfurtransferase"/>
</dbReference>
<evidence type="ECO:0000313" key="3">
    <source>
        <dbReference type="Proteomes" id="UP000231267"/>
    </source>
</evidence>
<accession>A0A2J0LLB1</accession>
<dbReference type="PANTHER" id="PTHR43031:SF1">
    <property type="entry name" value="PYRIDINE NUCLEOTIDE-DISULPHIDE OXIDOREDUCTASE"/>
    <property type="match status" value="1"/>
</dbReference>
<dbReference type="PROSITE" id="PS50206">
    <property type="entry name" value="RHODANESE_3"/>
    <property type="match status" value="1"/>
</dbReference>